<gene>
    <name evidence="10" type="ORF">DASB73_018150</name>
</gene>
<dbReference type="AlphaFoldDB" id="A0AAV5RIL0"/>
<comment type="caution">
    <text evidence="10">The sequence shown here is derived from an EMBL/GenBank/DDBJ whole genome shotgun (WGS) entry which is preliminary data.</text>
</comment>
<dbReference type="EMBL" id="BTGC01000003">
    <property type="protein sequence ID" value="GMM50857.1"/>
    <property type="molecule type" value="Genomic_DNA"/>
</dbReference>
<evidence type="ECO:0000313" key="11">
    <source>
        <dbReference type="Proteomes" id="UP001362899"/>
    </source>
</evidence>
<evidence type="ECO:0000256" key="7">
    <source>
        <dbReference type="ARBA" id="ARBA00023242"/>
    </source>
</evidence>
<keyword evidence="6" id="KW-0995">Kinetochore</keyword>
<dbReference type="GO" id="GO:0051301">
    <property type="term" value="P:cell division"/>
    <property type="evidence" value="ECO:0007669"/>
    <property type="project" value="UniProtKB-KW"/>
</dbReference>
<evidence type="ECO:0000256" key="9">
    <source>
        <dbReference type="ARBA" id="ARBA00023328"/>
    </source>
</evidence>
<name>A0AAV5RIL0_STABA</name>
<sequence length="248" mass="28011">MNSKSGNTSGTSRAELLRQFYCDTISKALEDVPTETYDHAALFLDVPANKLRDDLLKHLIKRTNKEIEVFYSTENLKEKLDQVDMAETKAWDLRAEHSKSIKTNNNTNVETVVIQTLDFQSIVDCKLRDSRSKWLNELKGYDDVALETNNKLQQTLKERKLKITEILSRIEPKISELERSAAKVNGHPTGIDNIKIEETANITKTSEVASNVAEEEPAIKPSGREVETHKAIEIVPVGDIQIRPSSHV</sequence>
<dbReference type="GO" id="GO:0005634">
    <property type="term" value="C:nucleus"/>
    <property type="evidence" value="ECO:0007669"/>
    <property type="project" value="UniProtKB-SubCell"/>
</dbReference>
<keyword evidence="7" id="KW-0539">Nucleus</keyword>
<reference evidence="10 11" key="1">
    <citation type="journal article" date="2023" name="Elife">
        <title>Identification of key yeast species and microbe-microbe interactions impacting larval growth of Drosophila in the wild.</title>
        <authorList>
            <person name="Mure A."/>
            <person name="Sugiura Y."/>
            <person name="Maeda R."/>
            <person name="Honda K."/>
            <person name="Sakurai N."/>
            <person name="Takahashi Y."/>
            <person name="Watada M."/>
            <person name="Katoh T."/>
            <person name="Gotoh A."/>
            <person name="Gotoh Y."/>
            <person name="Taniguchi I."/>
            <person name="Nakamura K."/>
            <person name="Hayashi T."/>
            <person name="Katayama T."/>
            <person name="Uemura T."/>
            <person name="Hattori Y."/>
        </authorList>
    </citation>
    <scope>NUCLEOTIDE SEQUENCE [LARGE SCALE GENOMIC DNA]</scope>
    <source>
        <strain evidence="10 11">SB-73</strain>
    </source>
</reference>
<keyword evidence="8" id="KW-0131">Cell cycle</keyword>
<evidence type="ECO:0000256" key="4">
    <source>
        <dbReference type="ARBA" id="ARBA00022618"/>
    </source>
</evidence>
<evidence type="ECO:0000256" key="1">
    <source>
        <dbReference type="ARBA" id="ARBA00004123"/>
    </source>
</evidence>
<evidence type="ECO:0000313" key="10">
    <source>
        <dbReference type="EMBL" id="GMM50857.1"/>
    </source>
</evidence>
<keyword evidence="4" id="KW-0132">Cell division</keyword>
<evidence type="ECO:0000256" key="6">
    <source>
        <dbReference type="ARBA" id="ARBA00022838"/>
    </source>
</evidence>
<protein>
    <submittedName>
        <fullName evidence="10">Uncharacterized protein</fullName>
    </submittedName>
</protein>
<dbReference type="Pfam" id="PF03980">
    <property type="entry name" value="Nnf1"/>
    <property type="match status" value="1"/>
</dbReference>
<evidence type="ECO:0000256" key="3">
    <source>
        <dbReference type="ARBA" id="ARBA00022454"/>
    </source>
</evidence>
<keyword evidence="9" id="KW-0137">Centromere</keyword>
<keyword evidence="5" id="KW-0498">Mitosis</keyword>
<evidence type="ECO:0000256" key="2">
    <source>
        <dbReference type="ARBA" id="ARBA00004629"/>
    </source>
</evidence>
<evidence type="ECO:0000256" key="5">
    <source>
        <dbReference type="ARBA" id="ARBA00022776"/>
    </source>
</evidence>
<proteinExistence type="predicted"/>
<dbReference type="GO" id="GO:0000444">
    <property type="term" value="C:MIS12/MIND type complex"/>
    <property type="evidence" value="ECO:0007669"/>
    <property type="project" value="InterPro"/>
</dbReference>
<comment type="subcellular location">
    <subcellularLocation>
        <location evidence="2">Chromosome</location>
        <location evidence="2">Centromere</location>
        <location evidence="2">Kinetochore</location>
    </subcellularLocation>
    <subcellularLocation>
        <location evidence="1">Nucleus</location>
    </subcellularLocation>
</comment>
<dbReference type="Proteomes" id="UP001362899">
    <property type="component" value="Unassembled WGS sequence"/>
</dbReference>
<accession>A0AAV5RIL0</accession>
<organism evidence="10 11">
    <name type="scientific">Starmerella bacillaris</name>
    <name type="common">Yeast</name>
    <name type="synonym">Candida zemplinina</name>
    <dbReference type="NCBI Taxonomy" id="1247836"/>
    <lineage>
        <taxon>Eukaryota</taxon>
        <taxon>Fungi</taxon>
        <taxon>Dikarya</taxon>
        <taxon>Ascomycota</taxon>
        <taxon>Saccharomycotina</taxon>
        <taxon>Dipodascomycetes</taxon>
        <taxon>Dipodascales</taxon>
        <taxon>Trichomonascaceae</taxon>
        <taxon>Starmerella</taxon>
    </lineage>
</organism>
<evidence type="ECO:0000256" key="8">
    <source>
        <dbReference type="ARBA" id="ARBA00023306"/>
    </source>
</evidence>
<keyword evidence="3" id="KW-0158">Chromosome</keyword>
<dbReference type="InterPro" id="IPR007128">
    <property type="entry name" value="PMF1/Nnf1"/>
</dbReference>
<keyword evidence="11" id="KW-1185">Reference proteome</keyword>